<comment type="caution">
    <text evidence="8">The sequence shown here is derived from an EMBL/GenBank/DDBJ whole genome shotgun (WGS) entry which is preliminary data.</text>
</comment>
<sequence length="91" mass="10077">MPLLSAEKATHEQNSVNEMTFSCFENRHQMWCVPSCTVGTSAVATIKTKKTIQFVGWCPTSFKLGIFNEPLAYIPTGDLAKSSRSLCMLSK</sequence>
<evidence type="ECO:0000256" key="4">
    <source>
        <dbReference type="ARBA" id="ARBA00022801"/>
    </source>
</evidence>
<dbReference type="GO" id="GO:0005200">
    <property type="term" value="F:structural constituent of cytoskeleton"/>
    <property type="evidence" value="ECO:0007669"/>
    <property type="project" value="InterPro"/>
</dbReference>
<evidence type="ECO:0000313" key="9">
    <source>
        <dbReference type="Proteomes" id="UP000683000"/>
    </source>
</evidence>
<evidence type="ECO:0000256" key="6">
    <source>
        <dbReference type="ARBA" id="ARBA00049117"/>
    </source>
</evidence>
<dbReference type="Proteomes" id="UP000683000">
    <property type="component" value="Unassembled WGS sequence"/>
</dbReference>
<keyword evidence="4" id="KW-0378">Hydrolase</keyword>
<dbReference type="GO" id="GO:0007017">
    <property type="term" value="P:microtubule-based process"/>
    <property type="evidence" value="ECO:0007669"/>
    <property type="project" value="InterPro"/>
</dbReference>
<dbReference type="InterPro" id="IPR018316">
    <property type="entry name" value="Tubulin/FtsZ_2-layer-sand-dom"/>
</dbReference>
<feature type="domain" description="Tubulin/FtsZ 2-layer sandwich" evidence="7">
    <location>
        <begin position="41"/>
        <end position="90"/>
    </location>
</feature>
<protein>
    <submittedName>
        <fullName evidence="8">Tubulin, alpha 3e</fullName>
    </submittedName>
</protein>
<dbReference type="Gene3D" id="3.30.1330.20">
    <property type="entry name" value="Tubulin/FtsZ, C-terminal domain"/>
    <property type="match status" value="2"/>
</dbReference>
<keyword evidence="2" id="KW-0493">Microtubule</keyword>
<dbReference type="InterPro" id="IPR037103">
    <property type="entry name" value="Tubulin/FtsZ-like_C"/>
</dbReference>
<dbReference type="PRINTS" id="PR01162">
    <property type="entry name" value="ALPHATUBULIN"/>
</dbReference>
<dbReference type="GO" id="GO:0005874">
    <property type="term" value="C:microtubule"/>
    <property type="evidence" value="ECO:0007669"/>
    <property type="project" value="UniProtKB-KW"/>
</dbReference>
<comment type="catalytic activity">
    <reaction evidence="6">
        <text>GTP + H2O = GDP + phosphate + H(+)</text>
        <dbReference type="Rhea" id="RHEA:19669"/>
        <dbReference type="ChEBI" id="CHEBI:15377"/>
        <dbReference type="ChEBI" id="CHEBI:15378"/>
        <dbReference type="ChEBI" id="CHEBI:37565"/>
        <dbReference type="ChEBI" id="CHEBI:43474"/>
        <dbReference type="ChEBI" id="CHEBI:58189"/>
    </reaction>
    <physiologicalReaction direction="left-to-right" evidence="6">
        <dbReference type="Rhea" id="RHEA:19670"/>
    </physiologicalReaction>
</comment>
<evidence type="ECO:0000256" key="5">
    <source>
        <dbReference type="ARBA" id="ARBA00023134"/>
    </source>
</evidence>
<keyword evidence="3" id="KW-0547">Nucleotide-binding</keyword>
<comment type="similarity">
    <text evidence="1">Belongs to the tubulin family.</text>
</comment>
<dbReference type="PANTHER" id="PTHR11588">
    <property type="entry name" value="TUBULIN"/>
    <property type="match status" value="1"/>
</dbReference>
<evidence type="ECO:0000256" key="1">
    <source>
        <dbReference type="ARBA" id="ARBA00009636"/>
    </source>
</evidence>
<keyword evidence="9" id="KW-1185">Reference proteome</keyword>
<dbReference type="InterPro" id="IPR002452">
    <property type="entry name" value="Alpha_tubulin"/>
</dbReference>
<reference evidence="8" key="1">
    <citation type="submission" date="2021-03" db="EMBL/GenBank/DDBJ databases">
        <title>Evolutionary innovations through gain and loss of genes in the ectomycorrhizal Boletales.</title>
        <authorList>
            <person name="Wu G."/>
            <person name="Miyauchi S."/>
            <person name="Morin E."/>
            <person name="Yang Z.-L."/>
            <person name="Xu J."/>
            <person name="Martin F.M."/>
        </authorList>
    </citation>
    <scope>NUCLEOTIDE SEQUENCE</scope>
    <source>
        <strain evidence="8">BR01</strain>
    </source>
</reference>
<dbReference type="GO" id="GO:0016787">
    <property type="term" value="F:hydrolase activity"/>
    <property type="evidence" value="ECO:0007669"/>
    <property type="project" value="UniProtKB-KW"/>
</dbReference>
<keyword evidence="5" id="KW-0342">GTP-binding</keyword>
<evidence type="ECO:0000313" key="8">
    <source>
        <dbReference type="EMBL" id="KAG6372947.1"/>
    </source>
</evidence>
<name>A0A8I2YJR5_9AGAM</name>
<dbReference type="OrthoDB" id="1662883at2759"/>
<evidence type="ECO:0000256" key="2">
    <source>
        <dbReference type="ARBA" id="ARBA00022701"/>
    </source>
</evidence>
<organism evidence="8 9">
    <name type="scientific">Boletus reticuloceps</name>
    <dbReference type="NCBI Taxonomy" id="495285"/>
    <lineage>
        <taxon>Eukaryota</taxon>
        <taxon>Fungi</taxon>
        <taxon>Dikarya</taxon>
        <taxon>Basidiomycota</taxon>
        <taxon>Agaricomycotina</taxon>
        <taxon>Agaricomycetes</taxon>
        <taxon>Agaricomycetidae</taxon>
        <taxon>Boletales</taxon>
        <taxon>Boletineae</taxon>
        <taxon>Boletaceae</taxon>
        <taxon>Boletoideae</taxon>
        <taxon>Boletus</taxon>
    </lineage>
</organism>
<evidence type="ECO:0000259" key="7">
    <source>
        <dbReference type="Pfam" id="PF03953"/>
    </source>
</evidence>
<dbReference type="SUPFAM" id="SSF55307">
    <property type="entry name" value="Tubulin C-terminal domain-like"/>
    <property type="match status" value="1"/>
</dbReference>
<dbReference type="InterPro" id="IPR008280">
    <property type="entry name" value="Tub_FtsZ_C"/>
</dbReference>
<dbReference type="EMBL" id="JAGFBS010000024">
    <property type="protein sequence ID" value="KAG6372947.1"/>
    <property type="molecule type" value="Genomic_DNA"/>
</dbReference>
<accession>A0A8I2YJR5</accession>
<dbReference type="InterPro" id="IPR000217">
    <property type="entry name" value="Tubulin"/>
</dbReference>
<evidence type="ECO:0000256" key="3">
    <source>
        <dbReference type="ARBA" id="ARBA00022741"/>
    </source>
</evidence>
<dbReference type="AlphaFoldDB" id="A0A8I2YJR5"/>
<proteinExistence type="inferred from homology"/>
<dbReference type="GO" id="GO:0005525">
    <property type="term" value="F:GTP binding"/>
    <property type="evidence" value="ECO:0007669"/>
    <property type="project" value="UniProtKB-KW"/>
</dbReference>
<gene>
    <name evidence="8" type="ORF">JVT61DRAFT_6987</name>
</gene>
<dbReference type="Pfam" id="PF03953">
    <property type="entry name" value="Tubulin_C"/>
    <property type="match status" value="1"/>
</dbReference>